<name>A0A4R2P0B6_9FLAO</name>
<dbReference type="AlphaFoldDB" id="A0A4R2P0B6"/>
<dbReference type="EMBL" id="SLXM01000001">
    <property type="protein sequence ID" value="TCP28073.1"/>
    <property type="molecule type" value="Genomic_DNA"/>
</dbReference>
<reference evidence="1 2" key="1">
    <citation type="submission" date="2019-03" db="EMBL/GenBank/DDBJ databases">
        <title>Genomic Encyclopedia of Type Strains, Phase IV (KMG-IV): sequencing the most valuable type-strain genomes for metagenomic binning, comparative biology and taxonomic classification.</title>
        <authorList>
            <person name="Goeker M."/>
        </authorList>
    </citation>
    <scope>NUCLEOTIDE SEQUENCE [LARGE SCALE GENOMIC DNA]</scope>
    <source>
        <strain evidence="1 2">DSM 14836</strain>
    </source>
</reference>
<keyword evidence="2" id="KW-1185">Reference proteome</keyword>
<accession>A0A4R2P0B6</accession>
<gene>
    <name evidence="1" type="ORF">EV195_101233</name>
</gene>
<evidence type="ECO:0000313" key="2">
    <source>
        <dbReference type="Proteomes" id="UP000294564"/>
    </source>
</evidence>
<dbReference type="RefSeq" id="WP_132791727.1">
    <property type="nucleotide sequence ID" value="NZ_SLXM01000001.1"/>
</dbReference>
<comment type="caution">
    <text evidence="1">The sequence shown here is derived from an EMBL/GenBank/DDBJ whole genome shotgun (WGS) entry which is preliminary data.</text>
</comment>
<dbReference type="OrthoDB" id="1189036at2"/>
<organism evidence="1 2">
    <name type="scientific">Tenacibaculum skagerrakense</name>
    <dbReference type="NCBI Taxonomy" id="186571"/>
    <lineage>
        <taxon>Bacteria</taxon>
        <taxon>Pseudomonadati</taxon>
        <taxon>Bacteroidota</taxon>
        <taxon>Flavobacteriia</taxon>
        <taxon>Flavobacteriales</taxon>
        <taxon>Flavobacteriaceae</taxon>
        <taxon>Tenacibaculum</taxon>
    </lineage>
</organism>
<sequence>MNVNALVEPAIQLQEITFCKYQLTTVNKNIVLTFPQLLQLRTNINKLGTHDSVCDIIDNDNFVLLFVADKQHLIYLDIPQLLSLKNTIDSFFSPFKSVLF</sequence>
<protein>
    <submittedName>
        <fullName evidence="1">Uncharacterized protein</fullName>
    </submittedName>
</protein>
<evidence type="ECO:0000313" key="1">
    <source>
        <dbReference type="EMBL" id="TCP28073.1"/>
    </source>
</evidence>
<dbReference type="Proteomes" id="UP000294564">
    <property type="component" value="Unassembled WGS sequence"/>
</dbReference>
<proteinExistence type="predicted"/>